<accession>A0AAV4UX37</accession>
<evidence type="ECO:0000313" key="2">
    <source>
        <dbReference type="Proteomes" id="UP001054945"/>
    </source>
</evidence>
<dbReference type="EMBL" id="BPLR01013597">
    <property type="protein sequence ID" value="GIY62234.1"/>
    <property type="molecule type" value="Genomic_DNA"/>
</dbReference>
<sequence>MQQICSRSSHVVRLYHATLFLELGMLLNHIFEQTFPRGGVRNILSLQAYKFIIPGIHMEALLSFEASALSSGNFIYQDAPAHIY</sequence>
<comment type="caution">
    <text evidence="1">The sequence shown here is derived from an EMBL/GenBank/DDBJ whole genome shotgun (WGS) entry which is preliminary data.</text>
</comment>
<dbReference type="AlphaFoldDB" id="A0AAV4UX37"/>
<gene>
    <name evidence="1" type="ORF">CEXT_74181</name>
</gene>
<proteinExistence type="predicted"/>
<keyword evidence="2" id="KW-1185">Reference proteome</keyword>
<reference evidence="1 2" key="1">
    <citation type="submission" date="2021-06" db="EMBL/GenBank/DDBJ databases">
        <title>Caerostris extrusa draft genome.</title>
        <authorList>
            <person name="Kono N."/>
            <person name="Arakawa K."/>
        </authorList>
    </citation>
    <scope>NUCLEOTIDE SEQUENCE [LARGE SCALE GENOMIC DNA]</scope>
</reference>
<evidence type="ECO:0000313" key="1">
    <source>
        <dbReference type="EMBL" id="GIY62234.1"/>
    </source>
</evidence>
<name>A0AAV4UX37_CAEEX</name>
<organism evidence="1 2">
    <name type="scientific">Caerostris extrusa</name>
    <name type="common">Bark spider</name>
    <name type="synonym">Caerostris bankana</name>
    <dbReference type="NCBI Taxonomy" id="172846"/>
    <lineage>
        <taxon>Eukaryota</taxon>
        <taxon>Metazoa</taxon>
        <taxon>Ecdysozoa</taxon>
        <taxon>Arthropoda</taxon>
        <taxon>Chelicerata</taxon>
        <taxon>Arachnida</taxon>
        <taxon>Araneae</taxon>
        <taxon>Araneomorphae</taxon>
        <taxon>Entelegynae</taxon>
        <taxon>Araneoidea</taxon>
        <taxon>Araneidae</taxon>
        <taxon>Caerostris</taxon>
    </lineage>
</organism>
<dbReference type="Proteomes" id="UP001054945">
    <property type="component" value="Unassembled WGS sequence"/>
</dbReference>
<protein>
    <submittedName>
        <fullName evidence="1">Uncharacterized protein</fullName>
    </submittedName>
</protein>